<comment type="caution">
    <text evidence="1">The sequence shown here is derived from an EMBL/GenBank/DDBJ whole genome shotgun (WGS) entry which is preliminary data.</text>
</comment>
<evidence type="ECO:0000313" key="1">
    <source>
        <dbReference type="EMBL" id="KAK4545951.1"/>
    </source>
</evidence>
<proteinExistence type="predicted"/>
<evidence type="ECO:0000313" key="2">
    <source>
        <dbReference type="Proteomes" id="UP001324427"/>
    </source>
</evidence>
<protein>
    <submittedName>
        <fullName evidence="1">Uncharacterized protein</fullName>
    </submittedName>
</protein>
<dbReference type="AlphaFoldDB" id="A0AAV9JKV5"/>
<keyword evidence="2" id="KW-1185">Reference proteome</keyword>
<name>A0AAV9JKV5_9PEZI</name>
<sequence length="176" mass="18975">MGTAAAATATAGAQGGVYQDKWGSYWEMECNYLYSGATYYDSGVSVAAYDQGAAGGLGRCYNYLGGQQGTLSYNTTASVNVSAVVYNIYGSGYLLQASPNLLCPDYNGTYYTDPNGVVYYILCGFTNHGGTTGYNSAGNTTVAAQSHDVAFKFFHIRLKRDYFWRHYMSHPGHGHG</sequence>
<accession>A0AAV9JKV5</accession>
<organism evidence="1 2">
    <name type="scientific">Oleoguttula mirabilis</name>
    <dbReference type="NCBI Taxonomy" id="1507867"/>
    <lineage>
        <taxon>Eukaryota</taxon>
        <taxon>Fungi</taxon>
        <taxon>Dikarya</taxon>
        <taxon>Ascomycota</taxon>
        <taxon>Pezizomycotina</taxon>
        <taxon>Dothideomycetes</taxon>
        <taxon>Dothideomycetidae</taxon>
        <taxon>Mycosphaerellales</taxon>
        <taxon>Teratosphaeriaceae</taxon>
        <taxon>Oleoguttula</taxon>
    </lineage>
</organism>
<dbReference type="Proteomes" id="UP001324427">
    <property type="component" value="Unassembled WGS sequence"/>
</dbReference>
<dbReference type="EMBL" id="JAVFHQ010000017">
    <property type="protein sequence ID" value="KAK4545951.1"/>
    <property type="molecule type" value="Genomic_DNA"/>
</dbReference>
<reference evidence="1 2" key="1">
    <citation type="submission" date="2021-11" db="EMBL/GenBank/DDBJ databases">
        <title>Black yeast isolated from Biological Soil Crust.</title>
        <authorList>
            <person name="Kurbessoian T."/>
        </authorList>
    </citation>
    <scope>NUCLEOTIDE SEQUENCE [LARGE SCALE GENOMIC DNA]</scope>
    <source>
        <strain evidence="1 2">CCFEE 5522</strain>
    </source>
</reference>
<gene>
    <name evidence="1" type="ORF">LTR36_002515</name>
</gene>